<dbReference type="EMBL" id="LAZR01003332">
    <property type="protein sequence ID" value="KKN19469.1"/>
    <property type="molecule type" value="Genomic_DNA"/>
</dbReference>
<proteinExistence type="predicted"/>
<evidence type="ECO:0008006" key="3">
    <source>
        <dbReference type="Google" id="ProtNLM"/>
    </source>
</evidence>
<dbReference type="AlphaFoldDB" id="A0A0F9NNK2"/>
<gene>
    <name evidence="2" type="ORF">LCGC14_0945410</name>
</gene>
<reference evidence="2" key="1">
    <citation type="journal article" date="2015" name="Nature">
        <title>Complex archaea that bridge the gap between prokaryotes and eukaryotes.</title>
        <authorList>
            <person name="Spang A."/>
            <person name="Saw J.H."/>
            <person name="Jorgensen S.L."/>
            <person name="Zaremba-Niedzwiedzka K."/>
            <person name="Martijn J."/>
            <person name="Lind A.E."/>
            <person name="van Eijk R."/>
            <person name="Schleper C."/>
            <person name="Guy L."/>
            <person name="Ettema T.J."/>
        </authorList>
    </citation>
    <scope>NUCLEOTIDE SEQUENCE</scope>
</reference>
<sequence>MQKKSVMGQIVSIFITILIVSVIAAMTFLFVGTLKTEVANSQGNTSNAYIAVNTTEAAGLTVVGFLSILFLALIFSAILTVVLRFVLPFMNLGNQLGGF</sequence>
<keyword evidence="1" id="KW-0812">Transmembrane</keyword>
<accession>A0A0F9NNK2</accession>
<organism evidence="2">
    <name type="scientific">marine sediment metagenome</name>
    <dbReference type="NCBI Taxonomy" id="412755"/>
    <lineage>
        <taxon>unclassified sequences</taxon>
        <taxon>metagenomes</taxon>
        <taxon>ecological metagenomes</taxon>
    </lineage>
</organism>
<comment type="caution">
    <text evidence="2">The sequence shown here is derived from an EMBL/GenBank/DDBJ whole genome shotgun (WGS) entry which is preliminary data.</text>
</comment>
<keyword evidence="1" id="KW-0472">Membrane</keyword>
<name>A0A0F9NNK2_9ZZZZ</name>
<protein>
    <recommendedName>
        <fullName evidence="3">DUF4064 domain-containing protein</fullName>
    </recommendedName>
</protein>
<evidence type="ECO:0000313" key="2">
    <source>
        <dbReference type="EMBL" id="KKN19469.1"/>
    </source>
</evidence>
<keyword evidence="1" id="KW-1133">Transmembrane helix</keyword>
<feature type="transmembrane region" description="Helical" evidence="1">
    <location>
        <begin position="12"/>
        <end position="31"/>
    </location>
</feature>
<evidence type="ECO:0000256" key="1">
    <source>
        <dbReference type="SAM" id="Phobius"/>
    </source>
</evidence>
<feature type="transmembrane region" description="Helical" evidence="1">
    <location>
        <begin position="62"/>
        <end position="87"/>
    </location>
</feature>